<organism evidence="2 3">
    <name type="scientific">Phytophthora fragariae</name>
    <dbReference type="NCBI Taxonomy" id="53985"/>
    <lineage>
        <taxon>Eukaryota</taxon>
        <taxon>Sar</taxon>
        <taxon>Stramenopiles</taxon>
        <taxon>Oomycota</taxon>
        <taxon>Peronosporomycetes</taxon>
        <taxon>Peronosporales</taxon>
        <taxon>Peronosporaceae</taxon>
        <taxon>Phytophthora</taxon>
    </lineage>
</organism>
<proteinExistence type="predicted"/>
<accession>A0A6A3YPR7</accession>
<reference evidence="2 3" key="1">
    <citation type="submission" date="2018-08" db="EMBL/GenBank/DDBJ databases">
        <title>Genomic investigation of the strawberry pathogen Phytophthora fragariae indicates pathogenicity is determined by transcriptional variation in three key races.</title>
        <authorList>
            <person name="Adams T.M."/>
            <person name="Armitage A.D."/>
            <person name="Sobczyk M.K."/>
            <person name="Bates H.J."/>
            <person name="Dunwell J.M."/>
            <person name="Nellist C.F."/>
            <person name="Harrison R.J."/>
        </authorList>
    </citation>
    <scope>NUCLEOTIDE SEQUENCE [LARGE SCALE GENOMIC DNA]</scope>
    <source>
        <strain evidence="2 3">NOV-27</strain>
    </source>
</reference>
<evidence type="ECO:0000313" key="2">
    <source>
        <dbReference type="EMBL" id="KAE9222798.1"/>
    </source>
</evidence>
<protein>
    <submittedName>
        <fullName evidence="2">Uncharacterized protein</fullName>
    </submittedName>
</protein>
<sequence length="112" mass="11955">MSCTVTHLHTVRDGRKIRSQMSQSWSLPVDSGTGVGHGTLADCNAAHCGLQSHTVKANLDTHPTMGTSQRGQKSKAKAKQQATPPAFAKLQKAMAMGTFALLHNDDSDDKRG</sequence>
<keyword evidence="3" id="KW-1185">Reference proteome</keyword>
<comment type="caution">
    <text evidence="2">The sequence shown here is derived from an EMBL/GenBank/DDBJ whole genome shotgun (WGS) entry which is preliminary data.</text>
</comment>
<evidence type="ECO:0000256" key="1">
    <source>
        <dbReference type="SAM" id="MobiDB-lite"/>
    </source>
</evidence>
<dbReference type="Proteomes" id="UP000433483">
    <property type="component" value="Unassembled WGS sequence"/>
</dbReference>
<feature type="region of interest" description="Disordered" evidence="1">
    <location>
        <begin position="59"/>
        <end position="84"/>
    </location>
</feature>
<dbReference type="AlphaFoldDB" id="A0A6A3YPR7"/>
<dbReference type="EMBL" id="QXGB01000246">
    <property type="protein sequence ID" value="KAE9222798.1"/>
    <property type="molecule type" value="Genomic_DNA"/>
</dbReference>
<evidence type="ECO:0000313" key="3">
    <source>
        <dbReference type="Proteomes" id="UP000433483"/>
    </source>
</evidence>
<name>A0A6A3YPR7_9STRA</name>
<gene>
    <name evidence="2" type="ORF">PF005_g6557</name>
</gene>